<dbReference type="EMBL" id="UZAL01031850">
    <property type="protein sequence ID" value="VDP59368.1"/>
    <property type="molecule type" value="Genomic_DNA"/>
</dbReference>
<evidence type="ECO:0000313" key="1">
    <source>
        <dbReference type="EMBL" id="VDP59368.1"/>
    </source>
</evidence>
<reference evidence="1 2" key="1">
    <citation type="submission" date="2018-11" db="EMBL/GenBank/DDBJ databases">
        <authorList>
            <consortium name="Pathogen Informatics"/>
        </authorList>
    </citation>
    <scope>NUCLEOTIDE SEQUENCE [LARGE SCALE GENOMIC DNA]</scope>
    <source>
        <strain>Denwood</strain>
        <strain evidence="2">Zambia</strain>
    </source>
</reference>
<keyword evidence="2" id="KW-1185">Reference proteome</keyword>
<dbReference type="Proteomes" id="UP000269396">
    <property type="component" value="Unassembled WGS sequence"/>
</dbReference>
<proteinExistence type="predicted"/>
<name>A0A183PBV3_9TREM</name>
<evidence type="ECO:0000313" key="2">
    <source>
        <dbReference type="Proteomes" id="UP000269396"/>
    </source>
</evidence>
<dbReference type="AlphaFoldDB" id="A0A183PBV3"/>
<gene>
    <name evidence="1" type="ORF">SMTD_LOCUS11839</name>
</gene>
<sequence length="37" mass="4246">MRRYNLAVLGIKETHLTQAGQQKLNTGEMLQYSGHEE</sequence>
<organism evidence="1 2">
    <name type="scientific">Schistosoma mattheei</name>
    <dbReference type="NCBI Taxonomy" id="31246"/>
    <lineage>
        <taxon>Eukaryota</taxon>
        <taxon>Metazoa</taxon>
        <taxon>Spiralia</taxon>
        <taxon>Lophotrochozoa</taxon>
        <taxon>Platyhelminthes</taxon>
        <taxon>Trematoda</taxon>
        <taxon>Digenea</taxon>
        <taxon>Strigeidida</taxon>
        <taxon>Schistosomatoidea</taxon>
        <taxon>Schistosomatidae</taxon>
        <taxon>Schistosoma</taxon>
    </lineage>
</organism>
<accession>A0A183PBV3</accession>
<protein>
    <submittedName>
        <fullName evidence="1">Uncharacterized protein</fullName>
    </submittedName>
</protein>